<feature type="compositionally biased region" description="Basic and acidic residues" evidence="4">
    <location>
        <begin position="1263"/>
        <end position="1272"/>
    </location>
</feature>
<evidence type="ECO:0000256" key="1">
    <source>
        <dbReference type="ARBA" id="ARBA00004123"/>
    </source>
</evidence>
<keyword evidence="9" id="KW-1185">Reference proteome</keyword>
<keyword evidence="3" id="KW-0175">Coiled coil</keyword>
<dbReference type="InterPro" id="IPR001478">
    <property type="entry name" value="PDZ"/>
</dbReference>
<protein>
    <recommendedName>
        <fullName evidence="7">PDZ domain-containing protein</fullName>
    </recommendedName>
</protein>
<dbReference type="InterPro" id="IPR052082">
    <property type="entry name" value="Myelin_sheath_structural"/>
</dbReference>
<evidence type="ECO:0000256" key="4">
    <source>
        <dbReference type="SAM" id="MobiDB-lite"/>
    </source>
</evidence>
<comment type="subcellular location">
    <subcellularLocation>
        <location evidence="1">Nucleus</location>
    </subcellularLocation>
</comment>
<dbReference type="EMBL" id="OU892282">
    <property type="protein sequence ID" value="CAG9771047.1"/>
    <property type="molecule type" value="Genomic_DNA"/>
</dbReference>
<feature type="signal peptide" evidence="6">
    <location>
        <begin position="1"/>
        <end position="23"/>
    </location>
</feature>
<keyword evidence="5" id="KW-0472">Membrane</keyword>
<evidence type="ECO:0000313" key="8">
    <source>
        <dbReference type="EMBL" id="CAG9771047.1"/>
    </source>
</evidence>
<dbReference type="OrthoDB" id="447516at2759"/>
<dbReference type="Proteomes" id="UP001152799">
    <property type="component" value="Chromosome 6"/>
</dbReference>
<keyword evidence="5" id="KW-0812">Transmembrane</keyword>
<evidence type="ECO:0000256" key="5">
    <source>
        <dbReference type="SAM" id="Phobius"/>
    </source>
</evidence>
<accession>A0A9N9MXH5</accession>
<feature type="compositionally biased region" description="Polar residues" evidence="4">
    <location>
        <begin position="525"/>
        <end position="534"/>
    </location>
</feature>
<dbReference type="PANTHER" id="PTHR23348">
    <property type="entry name" value="PERIAXIN/AHNAK"/>
    <property type="match status" value="1"/>
</dbReference>
<evidence type="ECO:0000256" key="6">
    <source>
        <dbReference type="SAM" id="SignalP"/>
    </source>
</evidence>
<feature type="transmembrane region" description="Helical" evidence="5">
    <location>
        <begin position="39"/>
        <end position="61"/>
    </location>
</feature>
<name>A0A9N9MXH5_9CUCU</name>
<dbReference type="PANTHER" id="PTHR23348:SF16">
    <property type="entry name" value="LEUCINE RICH REPEAT FAMILY PROTEIN"/>
    <property type="match status" value="1"/>
</dbReference>
<dbReference type="GO" id="GO:0005737">
    <property type="term" value="C:cytoplasm"/>
    <property type="evidence" value="ECO:0007669"/>
    <property type="project" value="TreeGrafter"/>
</dbReference>
<evidence type="ECO:0000256" key="3">
    <source>
        <dbReference type="SAM" id="Coils"/>
    </source>
</evidence>
<feature type="compositionally biased region" description="Polar residues" evidence="4">
    <location>
        <begin position="1301"/>
        <end position="1322"/>
    </location>
</feature>
<feature type="chain" id="PRO_5040322524" description="PDZ domain-containing protein" evidence="6">
    <location>
        <begin position="24"/>
        <end position="1363"/>
    </location>
</feature>
<keyword evidence="5" id="KW-1133">Transmembrane helix</keyword>
<evidence type="ECO:0000259" key="7">
    <source>
        <dbReference type="PROSITE" id="PS50106"/>
    </source>
</evidence>
<feature type="region of interest" description="Disordered" evidence="4">
    <location>
        <begin position="263"/>
        <end position="312"/>
    </location>
</feature>
<sequence length="1363" mass="152344">MAATVKFHLFLVTVILLIAVGHGQETVDSAGTCYGAGSIVGAVLGTFLGTLLLLGALLFLYKKRMNAKKDNHLILETDPERGPKAEYAFDNPGFKDTSIIVATSEKKPDNKTNKWTHWSPLTALNLKPEKKRALDDSALQNHEVKVVALKSQDFTGLGFNICGNMKEGIFIKDILHRGPAFESGKLNPGDRINSLTISFEHMVYEDAMNILSYASPYEVILEAKSGRTISFQQGQGQTPIHPIYRTCSAIDLSLIPEKSSKKKLFGDDYSSSSNYSSLQKSRSNVTTLERKESKSPRPPMKPKSKSPQKLTPEETQNYQKFGVRVLPLEHHQKSPKIVEQNQNNSNIERHYNMEEVPIRGIDEVDLKPPQARKREKKSPEPAFERNNSGIKRDSNGIPLEIPNHMQDAALAARRNRKSSIENGLGEDSNKKHKPKAPSPPPINFSLGGSKIRAFEDLSALGTDSEDDTNNMSSVNTIELNSSDITIHQIQEEERKSRKTASTGDLTKMKKQPRSNNGTLERAQSLDITDTTGHGLTKKSTYDATENLLIDKEPRLSLILDGLTTFQRTRLKTSTEWGNLEDAILNLNDERKSDPQLTAVMDRALKIKREEIIPDEIVKSYQATNGPKVYNKLWPDESELNSANKTSLEIDTEPIRRQPVVPERLKPQPTERVSKNNNEVAKPVPPKRELPADRCSTEINLNHTLCKVSLVTAFEKNNITELCSQLAKGKNSEMIKDEWEVDTLTNTSPPQSMTLVDEVMDSYNRNFGADDESKNMKNVIDDFIFNERSAHQSETNIPDDVKVSRNSSESFEAKKFDDDVKVAKSSFGAVDPKKVDSVDDVKVTSQSNDKNMFEKVEVASKPNDDVQAYSLSKFELASTSEDDVKVSTSSIIEKVNLHQIPKSEDVIEVKHTSKNDLFDETNPSQKSDIQISTLNSIIALESDNQLKFEKVKLKPKSQELEIVEPKRHIPNFNQEVTVSTSDDSKSDDSLISHVTVTENGASNLHSLELSINSEPNELYKTVVDNEVTLIMSQPNIITAKEPLVEITESCFSKVTKTPEANEVEITTVEVDDEIFKSIDDESPAISLITAEEISDDKKTYVTEIQVLPSPTTTTNVSEIEIKSEDHLEDAFENYVKNFEKKLETFESNMQNFENNLEEFIVIREEPQAGAVSNEKIDIEKQVSKIQEIAEEQLKTLPEMKFSTSSYESSNAGRKTPEKRHSFELLRSNFEKSDKSPPRRESTGSTPPKSRIPISTTMKTPPMSPERRDSRNLDNENDKAILELMSSPPSKIKPPSTITSTKNVSVTSIRQNSKIPSGLPTLSSRPPIPPRKTDETSNGGVESSFKQWVFNPNSNVTNVAVGKEK</sequence>
<dbReference type="SMART" id="SM00228">
    <property type="entry name" value="PDZ"/>
    <property type="match status" value="1"/>
</dbReference>
<keyword evidence="2" id="KW-0539">Nucleus</keyword>
<feature type="region of interest" description="Disordered" evidence="4">
    <location>
        <begin position="330"/>
        <end position="349"/>
    </location>
</feature>
<feature type="region of interest" description="Disordered" evidence="4">
    <location>
        <begin position="1284"/>
        <end position="1339"/>
    </location>
</feature>
<feature type="compositionally biased region" description="Low complexity" evidence="4">
    <location>
        <begin position="1284"/>
        <end position="1300"/>
    </location>
</feature>
<feature type="region of interest" description="Disordered" evidence="4">
    <location>
        <begin position="1199"/>
        <end position="1272"/>
    </location>
</feature>
<feature type="region of interest" description="Disordered" evidence="4">
    <location>
        <begin position="358"/>
        <end position="447"/>
    </location>
</feature>
<dbReference type="SUPFAM" id="SSF50156">
    <property type="entry name" value="PDZ domain-like"/>
    <property type="match status" value="1"/>
</dbReference>
<dbReference type="Pfam" id="PF00595">
    <property type="entry name" value="PDZ"/>
    <property type="match status" value="1"/>
</dbReference>
<feature type="coiled-coil region" evidence="3">
    <location>
        <begin position="1134"/>
        <end position="1161"/>
    </location>
</feature>
<evidence type="ECO:0000313" key="9">
    <source>
        <dbReference type="Proteomes" id="UP001152799"/>
    </source>
</evidence>
<dbReference type="InterPro" id="IPR036034">
    <property type="entry name" value="PDZ_sf"/>
</dbReference>
<gene>
    <name evidence="8" type="ORF">CEUTPL_LOCUS11489</name>
</gene>
<dbReference type="PROSITE" id="PS50106">
    <property type="entry name" value="PDZ"/>
    <property type="match status" value="1"/>
</dbReference>
<feature type="compositionally biased region" description="Polar residues" evidence="4">
    <location>
        <begin position="1200"/>
        <end position="1211"/>
    </location>
</feature>
<feature type="compositionally biased region" description="Polar residues" evidence="4">
    <location>
        <begin position="1241"/>
        <end position="1257"/>
    </location>
</feature>
<dbReference type="GO" id="GO:0005634">
    <property type="term" value="C:nucleus"/>
    <property type="evidence" value="ECO:0007669"/>
    <property type="project" value="UniProtKB-SubCell"/>
</dbReference>
<organism evidence="8 9">
    <name type="scientific">Ceutorhynchus assimilis</name>
    <name type="common">cabbage seed weevil</name>
    <dbReference type="NCBI Taxonomy" id="467358"/>
    <lineage>
        <taxon>Eukaryota</taxon>
        <taxon>Metazoa</taxon>
        <taxon>Ecdysozoa</taxon>
        <taxon>Arthropoda</taxon>
        <taxon>Hexapoda</taxon>
        <taxon>Insecta</taxon>
        <taxon>Pterygota</taxon>
        <taxon>Neoptera</taxon>
        <taxon>Endopterygota</taxon>
        <taxon>Coleoptera</taxon>
        <taxon>Polyphaga</taxon>
        <taxon>Cucujiformia</taxon>
        <taxon>Curculionidae</taxon>
        <taxon>Ceutorhynchinae</taxon>
        <taxon>Ceutorhynchus</taxon>
    </lineage>
</organism>
<feature type="domain" description="PDZ" evidence="7">
    <location>
        <begin position="146"/>
        <end position="211"/>
    </location>
</feature>
<feature type="compositionally biased region" description="Basic and acidic residues" evidence="4">
    <location>
        <begin position="1213"/>
        <end position="1240"/>
    </location>
</feature>
<feature type="region of interest" description="Disordered" evidence="4">
    <location>
        <begin position="489"/>
        <end position="534"/>
    </location>
</feature>
<evidence type="ECO:0000256" key="2">
    <source>
        <dbReference type="ARBA" id="ARBA00023242"/>
    </source>
</evidence>
<dbReference type="Gene3D" id="2.30.42.10">
    <property type="match status" value="1"/>
</dbReference>
<dbReference type="CDD" id="cd00136">
    <property type="entry name" value="PDZ_canonical"/>
    <property type="match status" value="1"/>
</dbReference>
<dbReference type="GO" id="GO:0043484">
    <property type="term" value="P:regulation of RNA splicing"/>
    <property type="evidence" value="ECO:0007669"/>
    <property type="project" value="TreeGrafter"/>
</dbReference>
<reference evidence="8" key="1">
    <citation type="submission" date="2022-01" db="EMBL/GenBank/DDBJ databases">
        <authorList>
            <person name="King R."/>
        </authorList>
    </citation>
    <scope>NUCLEOTIDE SEQUENCE</scope>
</reference>
<feature type="compositionally biased region" description="Low complexity" evidence="4">
    <location>
        <begin position="270"/>
        <end position="283"/>
    </location>
</feature>
<proteinExistence type="predicted"/>
<keyword evidence="6" id="KW-0732">Signal</keyword>